<feature type="transmembrane region" description="Helical" evidence="1">
    <location>
        <begin position="121"/>
        <end position="137"/>
    </location>
</feature>
<keyword evidence="1" id="KW-1133">Transmembrane helix</keyword>
<accession>A0A0G1DSF3</accession>
<proteinExistence type="predicted"/>
<feature type="transmembrane region" description="Helical" evidence="1">
    <location>
        <begin position="144"/>
        <end position="160"/>
    </location>
</feature>
<feature type="transmembrane region" description="Helical" evidence="1">
    <location>
        <begin position="202"/>
        <end position="220"/>
    </location>
</feature>
<name>A0A0G1DSF3_9BACT</name>
<feature type="non-terminal residue" evidence="2">
    <location>
        <position position="1"/>
    </location>
</feature>
<keyword evidence="1" id="KW-0812">Transmembrane</keyword>
<evidence type="ECO:0000313" key="2">
    <source>
        <dbReference type="EMBL" id="KKS65178.1"/>
    </source>
</evidence>
<evidence type="ECO:0008006" key="4">
    <source>
        <dbReference type="Google" id="ProtNLM"/>
    </source>
</evidence>
<dbReference type="EMBL" id="LCEB01000010">
    <property type="protein sequence ID" value="KKS65178.1"/>
    <property type="molecule type" value="Genomic_DNA"/>
</dbReference>
<dbReference type="Proteomes" id="UP000034135">
    <property type="component" value="Unassembled WGS sequence"/>
</dbReference>
<dbReference type="AlphaFoldDB" id="A0A0G1DSF3"/>
<dbReference type="PATRIC" id="fig|1618420.3.peg.138"/>
<sequence>FLIAVLLIYRKILLKSWRAIILAIVVFGALMLPLFPYFFSGDRDARFKLVSITDDPGLIPRINENRGNSQLPQPLPRLVHNKISYTSFYFAEHYLAHFSPDFLFVSGAPHKQHHVQGVGELYWFQAPFLLLGLYFLFKNKNRFRWLLITWVLLAFLPVAVTNDSIPHALRTLIAVPFYQMVTAYGIYVAFQLLREKNSKLQLPAGVLLSVVAVVSVWLYLDNYYNVYPKLYSRDWQYGNKQVVGYIKNHQSEYDQIIFTRHFGEPHMFTLFYLRYDPVKFQNDSSLIRFETFDWVRVLKFNKYYFPDLGDTGTKFADIIAQNPGKRLLFIGKDGDFPNNWPRLEKINFLNGDLAFEIVEAK</sequence>
<gene>
    <name evidence="2" type="ORF">UV33_C0010G0001</name>
</gene>
<reference evidence="2 3" key="1">
    <citation type="journal article" date="2015" name="Nature">
        <title>rRNA introns, odd ribosomes, and small enigmatic genomes across a large radiation of phyla.</title>
        <authorList>
            <person name="Brown C.T."/>
            <person name="Hug L.A."/>
            <person name="Thomas B.C."/>
            <person name="Sharon I."/>
            <person name="Castelle C.J."/>
            <person name="Singh A."/>
            <person name="Wilkins M.J."/>
            <person name="Williams K.H."/>
            <person name="Banfield J.F."/>
        </authorList>
    </citation>
    <scope>NUCLEOTIDE SEQUENCE [LARGE SCALE GENOMIC DNA]</scope>
</reference>
<organism evidence="2 3">
    <name type="scientific">Candidatus Daviesbacteria bacterium GW2011_GWA1_42_6</name>
    <dbReference type="NCBI Taxonomy" id="1618420"/>
    <lineage>
        <taxon>Bacteria</taxon>
        <taxon>Candidatus Daviesiibacteriota</taxon>
    </lineage>
</organism>
<keyword evidence="1" id="KW-0472">Membrane</keyword>
<feature type="transmembrane region" description="Helical" evidence="1">
    <location>
        <begin position="172"/>
        <end position="190"/>
    </location>
</feature>
<protein>
    <recommendedName>
        <fullName evidence="4">Glycosyltransferase RgtA/B/C/D-like domain-containing protein</fullName>
    </recommendedName>
</protein>
<feature type="transmembrane region" description="Helical" evidence="1">
    <location>
        <begin position="20"/>
        <end position="39"/>
    </location>
</feature>
<evidence type="ECO:0000256" key="1">
    <source>
        <dbReference type="SAM" id="Phobius"/>
    </source>
</evidence>
<evidence type="ECO:0000313" key="3">
    <source>
        <dbReference type="Proteomes" id="UP000034135"/>
    </source>
</evidence>
<comment type="caution">
    <text evidence="2">The sequence shown here is derived from an EMBL/GenBank/DDBJ whole genome shotgun (WGS) entry which is preliminary data.</text>
</comment>